<evidence type="ECO:0000256" key="1">
    <source>
        <dbReference type="ARBA" id="ARBA00023239"/>
    </source>
</evidence>
<dbReference type="Pfam" id="PF01557">
    <property type="entry name" value="FAA_hydrolase"/>
    <property type="match status" value="1"/>
</dbReference>
<keyword evidence="1" id="KW-0456">Lyase</keyword>
<dbReference type="InterPro" id="IPR036663">
    <property type="entry name" value="Fumarylacetoacetase_C_sf"/>
</dbReference>
<dbReference type="InterPro" id="IPR011234">
    <property type="entry name" value="Fumarylacetoacetase-like_C"/>
</dbReference>
<dbReference type="PANTHER" id="PTHR30143:SF0">
    <property type="entry name" value="2-KETO-4-PENTENOATE HYDRATASE"/>
    <property type="match status" value="1"/>
</dbReference>
<organism evidence="3 4">
    <name type="scientific">Variovorax ginsengisoli</name>
    <dbReference type="NCBI Taxonomy" id="363844"/>
    <lineage>
        <taxon>Bacteria</taxon>
        <taxon>Pseudomonadati</taxon>
        <taxon>Pseudomonadota</taxon>
        <taxon>Betaproteobacteria</taxon>
        <taxon>Burkholderiales</taxon>
        <taxon>Comamonadaceae</taxon>
        <taxon>Variovorax</taxon>
    </lineage>
</organism>
<dbReference type="SUPFAM" id="SSF56529">
    <property type="entry name" value="FAH"/>
    <property type="match status" value="1"/>
</dbReference>
<dbReference type="Proteomes" id="UP001169027">
    <property type="component" value="Unassembled WGS sequence"/>
</dbReference>
<dbReference type="Gene3D" id="3.90.850.10">
    <property type="entry name" value="Fumarylacetoacetase-like, C-terminal domain"/>
    <property type="match status" value="1"/>
</dbReference>
<accession>A0ABT8S8S9</accession>
<dbReference type="GO" id="GO:0016787">
    <property type="term" value="F:hydrolase activity"/>
    <property type="evidence" value="ECO:0007669"/>
    <property type="project" value="UniProtKB-KW"/>
</dbReference>
<keyword evidence="4" id="KW-1185">Reference proteome</keyword>
<keyword evidence="3" id="KW-0378">Hydrolase</keyword>
<reference evidence="3" key="1">
    <citation type="submission" date="2023-06" db="EMBL/GenBank/DDBJ databases">
        <authorList>
            <person name="Jiang Y."/>
            <person name="Liu Q."/>
        </authorList>
    </citation>
    <scope>NUCLEOTIDE SEQUENCE</scope>
    <source>
        <strain evidence="3">CGMCC 1.12090</strain>
    </source>
</reference>
<evidence type="ECO:0000259" key="2">
    <source>
        <dbReference type="Pfam" id="PF01557"/>
    </source>
</evidence>
<dbReference type="PANTHER" id="PTHR30143">
    <property type="entry name" value="ACID HYDRATASE"/>
    <property type="match status" value="1"/>
</dbReference>
<name>A0ABT8S8S9_9BURK</name>
<feature type="domain" description="Fumarylacetoacetase-like C-terminal" evidence="2">
    <location>
        <begin position="99"/>
        <end position="264"/>
    </location>
</feature>
<gene>
    <name evidence="3" type="ORF">Q2T77_23190</name>
</gene>
<comment type="caution">
    <text evidence="3">The sequence shown here is derived from an EMBL/GenBank/DDBJ whole genome shotgun (WGS) entry which is preliminary data.</text>
</comment>
<dbReference type="RefSeq" id="WP_301812906.1">
    <property type="nucleotide sequence ID" value="NZ_JAUJZH010000018.1"/>
</dbReference>
<evidence type="ECO:0000313" key="3">
    <source>
        <dbReference type="EMBL" id="MDO1535205.1"/>
    </source>
</evidence>
<evidence type="ECO:0000313" key="4">
    <source>
        <dbReference type="Proteomes" id="UP001169027"/>
    </source>
</evidence>
<proteinExistence type="predicted"/>
<dbReference type="EMBL" id="JAUKVY010000018">
    <property type="protein sequence ID" value="MDO1535205.1"/>
    <property type="molecule type" value="Genomic_DNA"/>
</dbReference>
<dbReference type="InterPro" id="IPR050772">
    <property type="entry name" value="Hydratase-Decarb/MhpD_sf"/>
</dbReference>
<sequence length="267" mass="28354">MSGDDRLQRLADALAGARRSGQALPMAPWLGCLHDADEAYAVQDRVAAALGWFGGTLPCFWKSGGPSRQAVLTHAGLPPAGVQAVAPGQTASLQGQHFHRRGIEAEVALRMRRDVTAGEVAAWAAGTTPPAHELVDAMTVSVEVVDTRWAPPAPDAQDVAWLKLADQQSHGALVFGEWRAFDERDWSRQRCELRIGGAPPQSFEGTHPLGDPTWLLPPWLAHATRGGRTVPAGTVVTTGSWSGLGDAASGDRVEVHFADLGALALQF</sequence>
<protein>
    <submittedName>
        <fullName evidence="3">Fumarylacetoacetate hydrolase family protein</fullName>
    </submittedName>
</protein>